<dbReference type="PANTHER" id="PTHR42730:SF1">
    <property type="entry name" value="2-OXOGLUTARATE SYNTHASE SUBUNIT KORC"/>
    <property type="match status" value="1"/>
</dbReference>
<comment type="caution">
    <text evidence="2">The sequence shown here is derived from an EMBL/GenBank/DDBJ whole genome shotgun (WGS) entry which is preliminary data.</text>
</comment>
<keyword evidence="3" id="KW-1185">Reference proteome</keyword>
<evidence type="ECO:0000313" key="3">
    <source>
        <dbReference type="Proteomes" id="UP000784880"/>
    </source>
</evidence>
<accession>A0ABS6JLK0</accession>
<protein>
    <submittedName>
        <fullName evidence="2">2-oxoacid:acceptor oxidoreductase family protein</fullName>
    </submittedName>
</protein>
<dbReference type="PANTHER" id="PTHR42730">
    <property type="entry name" value="2-OXOGLUTARATE SYNTHASE SUBUNIT KORC"/>
    <property type="match status" value="1"/>
</dbReference>
<dbReference type="InterPro" id="IPR052554">
    <property type="entry name" value="2-oxoglutarate_synth_KorC"/>
</dbReference>
<gene>
    <name evidence="2" type="ORF">KS419_21250</name>
</gene>
<sequence length="178" mass="18926">MKEEIIIAGFGGQGVMSMGQLLAFAGMKQGKEVSWLPSYGPEQRGGTANVSVVISDSKVGSPIIDSPTTVILLNNPSFEKFEKKVVPGGNILTNGDLVNLPCKRNDISLFSIQATTIAEKLGNHRVAGMVILGAFIEKTGILSKESLVEALLHVLGKEKQHLIPVNIAALESGMEMVL</sequence>
<evidence type="ECO:0000313" key="2">
    <source>
        <dbReference type="EMBL" id="MBU9714270.1"/>
    </source>
</evidence>
<dbReference type="RefSeq" id="WP_217068699.1">
    <property type="nucleotide sequence ID" value="NZ_JAHQCS010000171.1"/>
</dbReference>
<proteinExistence type="predicted"/>
<dbReference type="InterPro" id="IPR019752">
    <property type="entry name" value="Pyrv/ketoisovalerate_OxRed_cat"/>
</dbReference>
<name>A0ABS6JLK0_9BACI</name>
<feature type="domain" description="Pyruvate/ketoisovalerate oxidoreductase catalytic" evidence="1">
    <location>
        <begin position="11"/>
        <end position="175"/>
    </location>
</feature>
<evidence type="ECO:0000259" key="1">
    <source>
        <dbReference type="Pfam" id="PF01558"/>
    </source>
</evidence>
<dbReference type="EMBL" id="JAHQCS010000171">
    <property type="protein sequence ID" value="MBU9714270.1"/>
    <property type="molecule type" value="Genomic_DNA"/>
</dbReference>
<dbReference type="Pfam" id="PF01558">
    <property type="entry name" value="POR"/>
    <property type="match status" value="1"/>
</dbReference>
<organism evidence="2 3">
    <name type="scientific">Evansella tamaricis</name>
    <dbReference type="NCBI Taxonomy" id="2069301"/>
    <lineage>
        <taxon>Bacteria</taxon>
        <taxon>Bacillati</taxon>
        <taxon>Bacillota</taxon>
        <taxon>Bacilli</taxon>
        <taxon>Bacillales</taxon>
        <taxon>Bacillaceae</taxon>
        <taxon>Evansella</taxon>
    </lineage>
</organism>
<dbReference type="Proteomes" id="UP000784880">
    <property type="component" value="Unassembled WGS sequence"/>
</dbReference>
<reference evidence="2 3" key="1">
    <citation type="submission" date="2021-06" db="EMBL/GenBank/DDBJ databases">
        <title>Bacillus sp. RD4P76, an endophyte from a halophyte.</title>
        <authorList>
            <person name="Sun J.-Q."/>
        </authorList>
    </citation>
    <scope>NUCLEOTIDE SEQUENCE [LARGE SCALE GENOMIC DNA]</scope>
    <source>
        <strain evidence="2 3">CGMCC 1.15917</strain>
    </source>
</reference>